<dbReference type="GO" id="GO:0003700">
    <property type="term" value="F:DNA-binding transcription factor activity"/>
    <property type="evidence" value="ECO:0007669"/>
    <property type="project" value="InterPro"/>
</dbReference>
<keyword evidence="4" id="KW-0804">Transcription</keyword>
<reference evidence="8" key="1">
    <citation type="submission" date="2015-03" db="EMBL/GenBank/DDBJ databases">
        <title>A transcriptome of Araucaria cunninghamii, an australian fine timber species.</title>
        <authorList>
            <person name="Jing Yi C.J.Y."/>
            <person name="Yin San L.Y.S."/>
            <person name="Abdul Karim S.S."/>
            <person name="Wan Azmi N.N."/>
            <person name="Hercus R.R."/>
            <person name="Croft L.L."/>
        </authorList>
    </citation>
    <scope>NUCLEOTIDE SEQUENCE</scope>
    <source>
        <strain evidence="8">MI0301</strain>
        <tissue evidence="8">Leaf</tissue>
    </source>
</reference>
<proteinExistence type="predicted"/>
<dbReference type="InterPro" id="IPR001471">
    <property type="entry name" value="AP2/ERF_dom"/>
</dbReference>
<name>A0A0D6R167_ARACU</name>
<dbReference type="SUPFAM" id="SSF54171">
    <property type="entry name" value="DNA-binding domain"/>
    <property type="match status" value="1"/>
</dbReference>
<organism evidence="8">
    <name type="scientific">Araucaria cunninghamii</name>
    <name type="common">Hoop pine</name>
    <name type="synonym">Moreton Bay pine</name>
    <dbReference type="NCBI Taxonomy" id="56994"/>
    <lineage>
        <taxon>Eukaryota</taxon>
        <taxon>Viridiplantae</taxon>
        <taxon>Streptophyta</taxon>
        <taxon>Embryophyta</taxon>
        <taxon>Tracheophyta</taxon>
        <taxon>Spermatophyta</taxon>
        <taxon>Pinopsida</taxon>
        <taxon>Pinidae</taxon>
        <taxon>Conifers II</taxon>
        <taxon>Araucariales</taxon>
        <taxon>Araucariaceae</taxon>
        <taxon>Araucaria</taxon>
    </lineage>
</organism>
<evidence type="ECO:0000259" key="7">
    <source>
        <dbReference type="PROSITE" id="PS51032"/>
    </source>
</evidence>
<dbReference type="Pfam" id="PF00847">
    <property type="entry name" value="AP2"/>
    <property type="match status" value="1"/>
</dbReference>
<dbReference type="PRINTS" id="PR00367">
    <property type="entry name" value="ETHRSPELEMNT"/>
</dbReference>
<dbReference type="CDD" id="cd00018">
    <property type="entry name" value="AP2"/>
    <property type="match status" value="1"/>
</dbReference>
<dbReference type="InterPro" id="IPR016177">
    <property type="entry name" value="DNA-bd_dom_sf"/>
</dbReference>
<dbReference type="InterPro" id="IPR036955">
    <property type="entry name" value="AP2/ERF_dom_sf"/>
</dbReference>
<keyword evidence="2" id="KW-0805">Transcription regulation</keyword>
<evidence type="ECO:0000256" key="1">
    <source>
        <dbReference type="ARBA" id="ARBA00004123"/>
    </source>
</evidence>
<comment type="subcellular location">
    <subcellularLocation>
        <location evidence="1">Nucleus</location>
    </subcellularLocation>
</comment>
<evidence type="ECO:0000256" key="6">
    <source>
        <dbReference type="SAM" id="MobiDB-lite"/>
    </source>
</evidence>
<dbReference type="Gene3D" id="3.30.730.10">
    <property type="entry name" value="AP2/ERF domain"/>
    <property type="match status" value="1"/>
</dbReference>
<feature type="compositionally biased region" description="Low complexity" evidence="6">
    <location>
        <begin position="148"/>
        <end position="159"/>
    </location>
</feature>
<dbReference type="PANTHER" id="PTHR31677:SF157">
    <property type="entry name" value="AP2_ERF DOMAIN-CONTAINING PROTEIN"/>
    <property type="match status" value="1"/>
</dbReference>
<feature type="domain" description="AP2/ERF" evidence="7">
    <location>
        <begin position="17"/>
        <end position="74"/>
    </location>
</feature>
<accession>A0A0D6R167</accession>
<protein>
    <recommendedName>
        <fullName evidence="7">AP2/ERF domain-containing protein</fullName>
    </recommendedName>
</protein>
<evidence type="ECO:0000256" key="2">
    <source>
        <dbReference type="ARBA" id="ARBA00023015"/>
    </source>
</evidence>
<dbReference type="PANTHER" id="PTHR31677">
    <property type="entry name" value="AP2 DOMAIN CLASS TRANSCRIPTION FACTOR"/>
    <property type="match status" value="1"/>
</dbReference>
<dbReference type="PROSITE" id="PS51032">
    <property type="entry name" value="AP2_ERF"/>
    <property type="match status" value="1"/>
</dbReference>
<feature type="region of interest" description="Disordered" evidence="6">
    <location>
        <begin position="114"/>
        <end position="197"/>
    </location>
</feature>
<dbReference type="SMART" id="SM00380">
    <property type="entry name" value="AP2"/>
    <property type="match status" value="1"/>
</dbReference>
<dbReference type="GO" id="GO:0005634">
    <property type="term" value="C:nucleus"/>
    <property type="evidence" value="ECO:0007669"/>
    <property type="project" value="UniProtKB-SubCell"/>
</dbReference>
<dbReference type="GO" id="GO:0003677">
    <property type="term" value="F:DNA binding"/>
    <property type="evidence" value="ECO:0007669"/>
    <property type="project" value="UniProtKB-KW"/>
</dbReference>
<dbReference type="AlphaFoldDB" id="A0A0D6R167"/>
<evidence type="ECO:0000256" key="3">
    <source>
        <dbReference type="ARBA" id="ARBA00023125"/>
    </source>
</evidence>
<keyword evidence="5" id="KW-0539">Nucleus</keyword>
<evidence type="ECO:0000256" key="4">
    <source>
        <dbReference type="ARBA" id="ARBA00023163"/>
    </source>
</evidence>
<dbReference type="FunFam" id="3.30.730.10:FF:000001">
    <property type="entry name" value="Ethylene-responsive transcription factor 2"/>
    <property type="match status" value="1"/>
</dbReference>
<dbReference type="EMBL" id="GCKF01037031">
    <property type="protein sequence ID" value="JAG96559.1"/>
    <property type="molecule type" value="Transcribed_RNA"/>
</dbReference>
<evidence type="ECO:0000313" key="8">
    <source>
        <dbReference type="EMBL" id="JAG96559.1"/>
    </source>
</evidence>
<evidence type="ECO:0000256" key="5">
    <source>
        <dbReference type="ARBA" id="ARBA00023242"/>
    </source>
</evidence>
<keyword evidence="3" id="KW-0238">DNA-binding</keyword>
<sequence length="197" mass="21647">MVMASRKEGPAVRSEAHYRGVRKRPWGRYAAEIRDPAKKARVWLGTFNTAEEAARAYDAAAIIFKGSKAKTNFAYSSSAKPSTSQHSAVEFDFSSTKPKASLIAPNFRRASSNTKFSLSGGAKKDSLGVSNTEPAFCKEEDLEKRNVQSDCDSSSVVVDGETETLSKKRLPLFDLNFPPPLDDEDDRQPSEEGNFSL</sequence>
<feature type="compositionally biased region" description="Basic and acidic residues" evidence="6">
    <location>
        <begin position="136"/>
        <end position="147"/>
    </location>
</feature>